<proteinExistence type="predicted"/>
<dbReference type="Proteomes" id="UP001066276">
    <property type="component" value="Chromosome 1_2"/>
</dbReference>
<accession>A0AAV7W6L8</accession>
<dbReference type="AlphaFoldDB" id="A0AAV7W6L8"/>
<evidence type="ECO:0000313" key="3">
    <source>
        <dbReference type="Proteomes" id="UP001066276"/>
    </source>
</evidence>
<gene>
    <name evidence="2" type="ORF">NDU88_005002</name>
</gene>
<protein>
    <submittedName>
        <fullName evidence="2">Uncharacterized protein</fullName>
    </submittedName>
</protein>
<dbReference type="EMBL" id="JANPWB010000002">
    <property type="protein sequence ID" value="KAJ1209628.1"/>
    <property type="molecule type" value="Genomic_DNA"/>
</dbReference>
<keyword evidence="3" id="KW-1185">Reference proteome</keyword>
<sequence length="178" mass="20281">MVNPKNIKSEEEGTTRQKIRGNKQMPLLAQNGLEMHTTTILEAIKETKMALGQRIYSTSWEVSLPKTDHKKLADRASATERTVAYVHPRVMEKTASFRVMDKEVAALVDKLHEPEHRSLCNKIPLVGFPERLQGLSTKIYLEEWLSSMVLKGKTAKWFTVESAHKVPGRPPELHRGPW</sequence>
<comment type="caution">
    <text evidence="2">The sequence shown here is derived from an EMBL/GenBank/DDBJ whole genome shotgun (WGS) entry which is preliminary data.</text>
</comment>
<evidence type="ECO:0000313" key="2">
    <source>
        <dbReference type="EMBL" id="KAJ1209628.1"/>
    </source>
</evidence>
<reference evidence="2" key="1">
    <citation type="journal article" date="2022" name="bioRxiv">
        <title>Sequencing and chromosome-scale assembly of the giantPleurodeles waltlgenome.</title>
        <authorList>
            <person name="Brown T."/>
            <person name="Elewa A."/>
            <person name="Iarovenko S."/>
            <person name="Subramanian E."/>
            <person name="Araus A.J."/>
            <person name="Petzold A."/>
            <person name="Susuki M."/>
            <person name="Suzuki K.-i.T."/>
            <person name="Hayashi T."/>
            <person name="Toyoda A."/>
            <person name="Oliveira C."/>
            <person name="Osipova E."/>
            <person name="Leigh N.D."/>
            <person name="Simon A."/>
            <person name="Yun M.H."/>
        </authorList>
    </citation>
    <scope>NUCLEOTIDE SEQUENCE</scope>
    <source>
        <strain evidence="2">20211129_DDA</strain>
        <tissue evidence="2">Liver</tissue>
    </source>
</reference>
<organism evidence="2 3">
    <name type="scientific">Pleurodeles waltl</name>
    <name type="common">Iberian ribbed newt</name>
    <dbReference type="NCBI Taxonomy" id="8319"/>
    <lineage>
        <taxon>Eukaryota</taxon>
        <taxon>Metazoa</taxon>
        <taxon>Chordata</taxon>
        <taxon>Craniata</taxon>
        <taxon>Vertebrata</taxon>
        <taxon>Euteleostomi</taxon>
        <taxon>Amphibia</taxon>
        <taxon>Batrachia</taxon>
        <taxon>Caudata</taxon>
        <taxon>Salamandroidea</taxon>
        <taxon>Salamandridae</taxon>
        <taxon>Pleurodelinae</taxon>
        <taxon>Pleurodeles</taxon>
    </lineage>
</organism>
<name>A0AAV7W6L8_PLEWA</name>
<feature type="region of interest" description="Disordered" evidence="1">
    <location>
        <begin position="1"/>
        <end position="21"/>
    </location>
</feature>
<evidence type="ECO:0000256" key="1">
    <source>
        <dbReference type="SAM" id="MobiDB-lite"/>
    </source>
</evidence>